<dbReference type="InterPro" id="IPR050162">
    <property type="entry name" value="MsrA_MetSO_reductase"/>
</dbReference>
<dbReference type="PANTHER" id="PTHR42799:SF2">
    <property type="entry name" value="MITOCHONDRIAL PEPTIDE METHIONINE SULFOXIDE REDUCTASE"/>
    <property type="match status" value="1"/>
</dbReference>
<dbReference type="InterPro" id="IPR002569">
    <property type="entry name" value="Met_Sox_Rdtase_MsrA_dom"/>
</dbReference>
<gene>
    <name evidence="4 7" type="primary">msrA</name>
    <name evidence="7" type="ORF">ACFQ2C_11795</name>
</gene>
<reference evidence="8" key="1">
    <citation type="journal article" date="2019" name="Int. J. Syst. Evol. Microbiol.">
        <title>The Global Catalogue of Microorganisms (GCM) 10K type strain sequencing project: providing services to taxonomists for standard genome sequencing and annotation.</title>
        <authorList>
            <consortium name="The Broad Institute Genomics Platform"/>
            <consortium name="The Broad Institute Genome Sequencing Center for Infectious Disease"/>
            <person name="Wu L."/>
            <person name="Ma J."/>
        </authorList>
    </citation>
    <scope>NUCLEOTIDE SEQUENCE [LARGE SCALE GENOMIC DNA]</scope>
    <source>
        <strain evidence="8">CCUG 52468</strain>
    </source>
</reference>
<dbReference type="SUPFAM" id="SSF55068">
    <property type="entry name" value="Peptide methionine sulfoxide reductase"/>
    <property type="match status" value="1"/>
</dbReference>
<keyword evidence="8" id="KW-1185">Reference proteome</keyword>
<evidence type="ECO:0000259" key="6">
    <source>
        <dbReference type="Pfam" id="PF01625"/>
    </source>
</evidence>
<comment type="caution">
    <text evidence="7">The sequence shown here is derived from an EMBL/GenBank/DDBJ whole genome shotgun (WGS) entry which is preliminary data.</text>
</comment>
<keyword evidence="5" id="KW-0472">Membrane</keyword>
<feature type="transmembrane region" description="Helical" evidence="5">
    <location>
        <begin position="6"/>
        <end position="24"/>
    </location>
</feature>
<evidence type="ECO:0000256" key="3">
    <source>
        <dbReference type="ARBA" id="ARBA00048782"/>
    </source>
</evidence>
<dbReference type="HAMAP" id="MF_01401">
    <property type="entry name" value="MsrA"/>
    <property type="match status" value="1"/>
</dbReference>
<dbReference type="EMBL" id="JBHTKY010000017">
    <property type="protein sequence ID" value="MFD1166289.1"/>
    <property type="molecule type" value="Genomic_DNA"/>
</dbReference>
<comment type="catalytic activity">
    <reaction evidence="3 4">
        <text>[thioredoxin]-disulfide + L-methionine + H2O = L-methionine (S)-S-oxide + [thioredoxin]-dithiol</text>
        <dbReference type="Rhea" id="RHEA:19993"/>
        <dbReference type="Rhea" id="RHEA-COMP:10698"/>
        <dbReference type="Rhea" id="RHEA-COMP:10700"/>
        <dbReference type="ChEBI" id="CHEBI:15377"/>
        <dbReference type="ChEBI" id="CHEBI:29950"/>
        <dbReference type="ChEBI" id="CHEBI:50058"/>
        <dbReference type="ChEBI" id="CHEBI:57844"/>
        <dbReference type="ChEBI" id="CHEBI:58772"/>
        <dbReference type="EC" id="1.8.4.11"/>
    </reaction>
</comment>
<dbReference type="GO" id="GO:0008113">
    <property type="term" value="F:peptide-methionine (S)-S-oxide reductase activity"/>
    <property type="evidence" value="ECO:0007669"/>
    <property type="project" value="UniProtKB-EC"/>
</dbReference>
<feature type="active site" evidence="4">
    <location>
        <position position="54"/>
    </location>
</feature>
<protein>
    <recommendedName>
        <fullName evidence="4">Peptide methionine sulfoxide reductase MsrA</fullName>
        <shortName evidence="4">Protein-methionine-S-oxide reductase</shortName>
        <ecNumber evidence="4">1.8.4.11</ecNumber>
    </recommendedName>
    <alternativeName>
        <fullName evidence="4">Peptide-methionine (S)-S-oxide reductase</fullName>
        <shortName evidence="4">Peptide Met(O) reductase</shortName>
    </alternativeName>
</protein>
<accession>A0ABW3RMQ7</accession>
<comment type="similarity">
    <text evidence="4">Belongs to the MsrA Met sulfoxide reductase family.</text>
</comment>
<keyword evidence="5" id="KW-0812">Transmembrane</keyword>
<proteinExistence type="inferred from homology"/>
<feature type="domain" description="Peptide methionine sulphoxide reductase MsrA" evidence="6">
    <location>
        <begin position="47"/>
        <end position="197"/>
    </location>
</feature>
<sequence length="213" mass="24013">MRNLAIIGSIFMIVVIIMAMGFSYQDKQELEQTENQKTMSLTGNEKEIYFAGGCFWGTEHFFKLVRGVVGTEVGYANATKANPTYEEVCTGQTGATETVKVIYDPEVIDLGLLIDLYFETIDPTLLNQQGNDRGTQYRTGIYYTDNSVAELVKDKLHELSLRVQAPVVVENEPLKNFYDAETYHQDYLDKNPGGYCHIGAHEFELAKKANPEK</sequence>
<keyword evidence="5" id="KW-1133">Transmembrane helix</keyword>
<keyword evidence="1 4" id="KW-0560">Oxidoreductase</keyword>
<dbReference type="Proteomes" id="UP001597205">
    <property type="component" value="Unassembled WGS sequence"/>
</dbReference>
<evidence type="ECO:0000256" key="4">
    <source>
        <dbReference type="HAMAP-Rule" id="MF_01401"/>
    </source>
</evidence>
<dbReference type="RefSeq" id="WP_380896819.1">
    <property type="nucleotide sequence ID" value="NZ_JBHTKY010000017.1"/>
</dbReference>
<dbReference type="PANTHER" id="PTHR42799">
    <property type="entry name" value="MITOCHONDRIAL PEPTIDE METHIONINE SULFOXIDE REDUCTASE"/>
    <property type="match status" value="1"/>
</dbReference>
<evidence type="ECO:0000313" key="8">
    <source>
        <dbReference type="Proteomes" id="UP001597205"/>
    </source>
</evidence>
<dbReference type="InterPro" id="IPR036509">
    <property type="entry name" value="Met_Sox_Rdtase_MsrA_sf"/>
</dbReference>
<dbReference type="EC" id="1.8.4.11" evidence="4"/>
<dbReference type="NCBIfam" id="TIGR00401">
    <property type="entry name" value="msrA"/>
    <property type="match status" value="1"/>
</dbReference>
<evidence type="ECO:0000256" key="2">
    <source>
        <dbReference type="ARBA" id="ARBA00047806"/>
    </source>
</evidence>
<evidence type="ECO:0000256" key="5">
    <source>
        <dbReference type="SAM" id="Phobius"/>
    </source>
</evidence>
<evidence type="ECO:0000313" key="7">
    <source>
        <dbReference type="EMBL" id="MFD1166289.1"/>
    </source>
</evidence>
<comment type="function">
    <text evidence="4">Has an important function as a repair enzyme for proteins that have been inactivated by oxidation. Catalyzes the reversible oxidation-reduction of methionine sulfoxide in proteins to methionine.</text>
</comment>
<organism evidence="7 8">
    <name type="scientific">Sphingobacterium daejeonense</name>
    <dbReference type="NCBI Taxonomy" id="371142"/>
    <lineage>
        <taxon>Bacteria</taxon>
        <taxon>Pseudomonadati</taxon>
        <taxon>Bacteroidota</taxon>
        <taxon>Sphingobacteriia</taxon>
        <taxon>Sphingobacteriales</taxon>
        <taxon>Sphingobacteriaceae</taxon>
        <taxon>Sphingobacterium</taxon>
    </lineage>
</organism>
<dbReference type="Pfam" id="PF01625">
    <property type="entry name" value="PMSR"/>
    <property type="match status" value="1"/>
</dbReference>
<dbReference type="Gene3D" id="3.30.1060.10">
    <property type="entry name" value="Peptide methionine sulphoxide reductase MsrA"/>
    <property type="match status" value="1"/>
</dbReference>
<evidence type="ECO:0000256" key="1">
    <source>
        <dbReference type="ARBA" id="ARBA00023002"/>
    </source>
</evidence>
<comment type="catalytic activity">
    <reaction evidence="2 4">
        <text>L-methionyl-[protein] + [thioredoxin]-disulfide + H2O = L-methionyl-(S)-S-oxide-[protein] + [thioredoxin]-dithiol</text>
        <dbReference type="Rhea" id="RHEA:14217"/>
        <dbReference type="Rhea" id="RHEA-COMP:10698"/>
        <dbReference type="Rhea" id="RHEA-COMP:10700"/>
        <dbReference type="Rhea" id="RHEA-COMP:12313"/>
        <dbReference type="Rhea" id="RHEA-COMP:12315"/>
        <dbReference type="ChEBI" id="CHEBI:15377"/>
        <dbReference type="ChEBI" id="CHEBI:16044"/>
        <dbReference type="ChEBI" id="CHEBI:29950"/>
        <dbReference type="ChEBI" id="CHEBI:44120"/>
        <dbReference type="ChEBI" id="CHEBI:50058"/>
        <dbReference type="EC" id="1.8.4.11"/>
    </reaction>
</comment>
<name>A0ABW3RMQ7_9SPHI</name>